<dbReference type="Gene3D" id="1.10.287.470">
    <property type="entry name" value="Helix hairpin bin"/>
    <property type="match status" value="1"/>
</dbReference>
<dbReference type="PANTHER" id="PTHR30469">
    <property type="entry name" value="MULTIDRUG RESISTANCE PROTEIN MDTA"/>
    <property type="match status" value="1"/>
</dbReference>
<reference evidence="2" key="1">
    <citation type="submission" date="2018-05" db="EMBL/GenBank/DDBJ databases">
        <authorList>
            <person name="Lanie J.A."/>
            <person name="Ng W.-L."/>
            <person name="Kazmierczak K.M."/>
            <person name="Andrzejewski T.M."/>
            <person name="Davidsen T.M."/>
            <person name="Wayne K.J."/>
            <person name="Tettelin H."/>
            <person name="Glass J.I."/>
            <person name="Rusch D."/>
            <person name="Podicherti R."/>
            <person name="Tsui H.-C.T."/>
            <person name="Winkler M.E."/>
        </authorList>
    </citation>
    <scope>NUCLEOTIDE SEQUENCE</scope>
</reference>
<accession>A0A382AP32</accession>
<evidence type="ECO:0000313" key="2">
    <source>
        <dbReference type="EMBL" id="SVB02747.1"/>
    </source>
</evidence>
<dbReference type="InterPro" id="IPR006143">
    <property type="entry name" value="RND_pump_MFP"/>
</dbReference>
<dbReference type="Gene3D" id="2.40.50.100">
    <property type="match status" value="1"/>
</dbReference>
<feature type="coiled-coil region" evidence="1">
    <location>
        <begin position="112"/>
        <end position="153"/>
    </location>
</feature>
<dbReference type="GO" id="GO:1990281">
    <property type="term" value="C:efflux pump complex"/>
    <property type="evidence" value="ECO:0007669"/>
    <property type="project" value="TreeGrafter"/>
</dbReference>
<dbReference type="Gene3D" id="2.40.420.20">
    <property type="match status" value="1"/>
</dbReference>
<evidence type="ECO:0000256" key="1">
    <source>
        <dbReference type="SAM" id="Coils"/>
    </source>
</evidence>
<proteinExistence type="predicted"/>
<dbReference type="SUPFAM" id="SSF111369">
    <property type="entry name" value="HlyD-like secretion proteins"/>
    <property type="match status" value="1"/>
</dbReference>
<dbReference type="Gene3D" id="2.40.30.170">
    <property type="match status" value="1"/>
</dbReference>
<name>A0A382AP32_9ZZZZ</name>
<dbReference type="PANTHER" id="PTHR30469:SF15">
    <property type="entry name" value="HLYD FAMILY OF SECRETION PROTEINS"/>
    <property type="match status" value="1"/>
</dbReference>
<sequence>MINKLISILIFQFIFLLGNVIAENNSLQAIVQIEEVVNIAISPSIWVSGNVISQYDSKISSEVEGRIVSILEIGDYVKTGDIIGKIENTRYQLNYAEIQAEIQPIESLLQFYTSEAERLNKLTKKNNAAKNQLEQIQANKDEAIAKIKLIKSKMATAYDLINRTIIKAPFDGIITDRYKSIGERVDLNDEIVRLVNTQSLEIQSYIQQESLAYMQAGDNLEIKVDSSIVNGVVSKVIPVADSISKLYEIRIQFDDQIWPVGTAVKVASPINKRQNVLAVSRDALVIRQSGVAIYRINQQNRAELIPVNTGISNATHIQVIGNISLNDKIVVRGNERLRPNQSVKIINDSDR</sequence>
<dbReference type="EMBL" id="UINC01026031">
    <property type="protein sequence ID" value="SVB02747.1"/>
    <property type="molecule type" value="Genomic_DNA"/>
</dbReference>
<protein>
    <submittedName>
        <fullName evidence="2">Uncharacterized protein</fullName>
    </submittedName>
</protein>
<keyword evidence="1" id="KW-0175">Coiled coil</keyword>
<gene>
    <name evidence="2" type="ORF">METZ01_LOCUS155601</name>
</gene>
<organism evidence="2">
    <name type="scientific">marine metagenome</name>
    <dbReference type="NCBI Taxonomy" id="408172"/>
    <lineage>
        <taxon>unclassified sequences</taxon>
        <taxon>metagenomes</taxon>
        <taxon>ecological metagenomes</taxon>
    </lineage>
</organism>
<dbReference type="NCBIfam" id="TIGR01730">
    <property type="entry name" value="RND_mfp"/>
    <property type="match status" value="1"/>
</dbReference>
<dbReference type="AlphaFoldDB" id="A0A382AP32"/>
<dbReference type="GO" id="GO:0015562">
    <property type="term" value="F:efflux transmembrane transporter activity"/>
    <property type="evidence" value="ECO:0007669"/>
    <property type="project" value="TreeGrafter"/>
</dbReference>